<comment type="caution">
    <text evidence="9">The sequence shown here is derived from an EMBL/GenBank/DDBJ whole genome shotgun (WGS) entry which is preliminary data.</text>
</comment>
<evidence type="ECO:0000256" key="3">
    <source>
        <dbReference type="ARBA" id="ARBA00022555"/>
    </source>
</evidence>
<dbReference type="InterPro" id="IPR015847">
    <property type="entry name" value="ExoRNase_PH_dom2"/>
</dbReference>
<evidence type="ECO:0000256" key="5">
    <source>
        <dbReference type="ARBA" id="ARBA00022884"/>
    </source>
</evidence>
<dbReference type="FunFam" id="3.30.230.70:FF:000003">
    <property type="entry name" value="Ribonuclease PH"/>
    <property type="match status" value="1"/>
</dbReference>
<dbReference type="EC" id="2.7.7.56" evidence="6"/>
<dbReference type="SUPFAM" id="SSF54211">
    <property type="entry name" value="Ribosomal protein S5 domain 2-like"/>
    <property type="match status" value="1"/>
</dbReference>
<dbReference type="GO" id="GO:0031125">
    <property type="term" value="P:rRNA 3'-end processing"/>
    <property type="evidence" value="ECO:0007669"/>
    <property type="project" value="UniProtKB-ARBA"/>
</dbReference>
<organism evidence="9 10">
    <name type="scientific">Candidatus Abyssobacteria bacterium SURF_17</name>
    <dbReference type="NCBI Taxonomy" id="2093361"/>
    <lineage>
        <taxon>Bacteria</taxon>
        <taxon>Pseudomonadati</taxon>
        <taxon>Candidatus Hydrogenedentota</taxon>
        <taxon>Candidatus Abyssobacteria</taxon>
    </lineage>
</organism>
<evidence type="ECO:0000259" key="8">
    <source>
        <dbReference type="Pfam" id="PF03725"/>
    </source>
</evidence>
<dbReference type="InterPro" id="IPR036345">
    <property type="entry name" value="ExoRNase_PH_dom2_sf"/>
</dbReference>
<protein>
    <recommendedName>
        <fullName evidence="6">Ribonuclease PH</fullName>
        <shortName evidence="6">RNase PH</shortName>
        <ecNumber evidence="6">2.7.7.56</ecNumber>
    </recommendedName>
    <alternativeName>
        <fullName evidence="6">tRNA nucleotidyltransferase</fullName>
    </alternativeName>
</protein>
<comment type="subunit">
    <text evidence="6">Homohexameric ring arranged as a trimer of dimers.</text>
</comment>
<comment type="similarity">
    <text evidence="1 6">Belongs to the RNase PH family.</text>
</comment>
<keyword evidence="6 9" id="KW-0548">Nucleotidyltransferase</keyword>
<dbReference type="InterPro" id="IPR050080">
    <property type="entry name" value="RNase_PH"/>
</dbReference>
<name>A0A419ESV5_9BACT</name>
<gene>
    <name evidence="6" type="primary">rph</name>
    <name evidence="9" type="ORF">C4532_15465</name>
</gene>
<dbReference type="HAMAP" id="MF_00564">
    <property type="entry name" value="RNase_PH"/>
    <property type="match status" value="1"/>
</dbReference>
<dbReference type="NCBIfam" id="TIGR01966">
    <property type="entry name" value="RNasePH"/>
    <property type="match status" value="1"/>
</dbReference>
<evidence type="ECO:0000256" key="6">
    <source>
        <dbReference type="HAMAP-Rule" id="MF_00564"/>
    </source>
</evidence>
<dbReference type="Pfam" id="PF01138">
    <property type="entry name" value="RNase_PH"/>
    <property type="match status" value="1"/>
</dbReference>
<keyword evidence="5" id="KW-0694">RNA-binding</keyword>
<dbReference type="SUPFAM" id="SSF55666">
    <property type="entry name" value="Ribonuclease PH domain 2-like"/>
    <property type="match status" value="1"/>
</dbReference>
<dbReference type="GO" id="GO:0000175">
    <property type="term" value="F:3'-5'-RNA exonuclease activity"/>
    <property type="evidence" value="ECO:0007669"/>
    <property type="project" value="UniProtKB-UniRule"/>
</dbReference>
<keyword evidence="4 6" id="KW-0819">tRNA processing</keyword>
<accession>A0A419ESV5</accession>
<dbReference type="AlphaFoldDB" id="A0A419ESV5"/>
<dbReference type="EMBL" id="QZKI01000111">
    <property type="protein sequence ID" value="RJP66750.1"/>
    <property type="molecule type" value="Genomic_DNA"/>
</dbReference>
<proteinExistence type="inferred from homology"/>
<dbReference type="InterPro" id="IPR018336">
    <property type="entry name" value="RNase_PH_CS"/>
</dbReference>
<dbReference type="Pfam" id="PF03725">
    <property type="entry name" value="RNase_PH_C"/>
    <property type="match status" value="1"/>
</dbReference>
<keyword evidence="6 9" id="KW-0808">Transferase</keyword>
<feature type="binding site" evidence="6">
    <location>
        <position position="133"/>
    </location>
    <ligand>
        <name>phosphate</name>
        <dbReference type="ChEBI" id="CHEBI:43474"/>
        <note>substrate</note>
    </ligand>
</feature>
<dbReference type="InterPro" id="IPR002381">
    <property type="entry name" value="RNase_PH_bac-type"/>
</dbReference>
<dbReference type="GO" id="GO:0008033">
    <property type="term" value="P:tRNA processing"/>
    <property type="evidence" value="ECO:0007669"/>
    <property type="project" value="UniProtKB-UniRule"/>
</dbReference>
<dbReference type="InterPro" id="IPR027408">
    <property type="entry name" value="PNPase/RNase_PH_dom_sf"/>
</dbReference>
<feature type="binding site" evidence="6">
    <location>
        <begin position="171"/>
        <end position="173"/>
    </location>
    <ligand>
        <name>phosphate</name>
        <dbReference type="ChEBI" id="CHEBI:43474"/>
        <note>substrate</note>
    </ligand>
</feature>
<evidence type="ECO:0000259" key="7">
    <source>
        <dbReference type="Pfam" id="PF01138"/>
    </source>
</evidence>
<dbReference type="Proteomes" id="UP000285961">
    <property type="component" value="Unassembled WGS sequence"/>
</dbReference>
<evidence type="ECO:0000256" key="4">
    <source>
        <dbReference type="ARBA" id="ARBA00022694"/>
    </source>
</evidence>
<sequence>MQEPLFRKRRPSNSLKNLFKSFRSHYLRLCCRTKSKRRCPKDLPVSSNPIAAPRCDGRKWDEMRPVIITRAFTKFAEGSALIEVGDTRVICTASVMDGVPPFLDGSGKGWITAEYAMLPRSTGVRTTRGASGRHFEIQRLIGRALRSVVDLSALGTRTIQVDCDVIQADGGTRCAAVTGSFIALHDALKSLYDSNRIGSMAIREMVAATSVGMLDGVPMLDLCYEEDSRADVDLNVVMTRSGKIIEVQGTAEKEPFDRTLLDKMLDLAQSGIECLIQTQEAALDPGRVQP</sequence>
<evidence type="ECO:0000313" key="9">
    <source>
        <dbReference type="EMBL" id="RJP66750.1"/>
    </source>
</evidence>
<dbReference type="CDD" id="cd11362">
    <property type="entry name" value="RNase_PH_bact"/>
    <property type="match status" value="1"/>
</dbReference>
<evidence type="ECO:0000256" key="1">
    <source>
        <dbReference type="ARBA" id="ARBA00006678"/>
    </source>
</evidence>
<dbReference type="PANTHER" id="PTHR11953:SF0">
    <property type="entry name" value="EXOSOME COMPLEX COMPONENT RRP41"/>
    <property type="match status" value="1"/>
</dbReference>
<keyword evidence="3 6" id="KW-0820">tRNA-binding</keyword>
<comment type="function">
    <text evidence="6">Phosphorolytic 3'-5' exoribonuclease that plays an important role in tRNA 3'-end maturation. Removes nucleotide residues following the 3'-CCA terminus of tRNAs; can also add nucleotides to the ends of RNA molecules by using nucleoside diphosphates as substrates, but this may not be physiologically important. Probably plays a role in initiation of 16S rRNA degradation (leading to ribosome degradation) during starvation.</text>
</comment>
<dbReference type="PANTHER" id="PTHR11953">
    <property type="entry name" value="EXOSOME COMPLEX COMPONENT"/>
    <property type="match status" value="1"/>
</dbReference>
<dbReference type="Gene3D" id="3.30.230.70">
    <property type="entry name" value="GHMP Kinase, N-terminal domain"/>
    <property type="match status" value="1"/>
</dbReference>
<feature type="domain" description="Exoribonuclease phosphorolytic" evidence="8">
    <location>
        <begin position="205"/>
        <end position="270"/>
    </location>
</feature>
<evidence type="ECO:0000256" key="2">
    <source>
        <dbReference type="ARBA" id="ARBA00022552"/>
    </source>
</evidence>
<feature type="domain" description="Exoribonuclease phosphorolytic" evidence="7">
    <location>
        <begin position="62"/>
        <end position="187"/>
    </location>
</feature>
<dbReference type="GO" id="GO:0016075">
    <property type="term" value="P:rRNA catabolic process"/>
    <property type="evidence" value="ECO:0007669"/>
    <property type="project" value="UniProtKB-UniRule"/>
</dbReference>
<dbReference type="InterPro" id="IPR020568">
    <property type="entry name" value="Ribosomal_Su5_D2-typ_SF"/>
</dbReference>
<dbReference type="InterPro" id="IPR001247">
    <property type="entry name" value="ExoRNase_PH_dom1"/>
</dbReference>
<dbReference type="GO" id="GO:0000049">
    <property type="term" value="F:tRNA binding"/>
    <property type="evidence" value="ECO:0007669"/>
    <property type="project" value="UniProtKB-UniRule"/>
</dbReference>
<dbReference type="PROSITE" id="PS01277">
    <property type="entry name" value="RIBONUCLEASE_PH"/>
    <property type="match status" value="1"/>
</dbReference>
<evidence type="ECO:0000313" key="10">
    <source>
        <dbReference type="Proteomes" id="UP000285961"/>
    </source>
</evidence>
<keyword evidence="2 6" id="KW-0698">rRNA processing</keyword>
<comment type="catalytic activity">
    <reaction evidence="6">
        <text>tRNA(n+1) + phosphate = tRNA(n) + a ribonucleoside 5'-diphosphate</text>
        <dbReference type="Rhea" id="RHEA:10628"/>
        <dbReference type="Rhea" id="RHEA-COMP:17343"/>
        <dbReference type="Rhea" id="RHEA-COMP:17344"/>
        <dbReference type="ChEBI" id="CHEBI:43474"/>
        <dbReference type="ChEBI" id="CHEBI:57930"/>
        <dbReference type="ChEBI" id="CHEBI:173114"/>
        <dbReference type="EC" id="2.7.7.56"/>
    </reaction>
</comment>
<dbReference type="GO" id="GO:0009022">
    <property type="term" value="F:tRNA nucleotidyltransferase activity"/>
    <property type="evidence" value="ECO:0007669"/>
    <property type="project" value="UniProtKB-UniRule"/>
</dbReference>
<reference evidence="9 10" key="1">
    <citation type="journal article" date="2017" name="ISME J.">
        <title>Energy and carbon metabolisms in a deep terrestrial subsurface fluid microbial community.</title>
        <authorList>
            <person name="Momper L."/>
            <person name="Jungbluth S.P."/>
            <person name="Lee M.D."/>
            <person name="Amend J.P."/>
        </authorList>
    </citation>
    <scope>NUCLEOTIDE SEQUENCE [LARGE SCALE GENOMIC DNA]</scope>
    <source>
        <strain evidence="9">SURF_17</strain>
    </source>
</reference>